<dbReference type="InterPro" id="IPR007534">
    <property type="entry name" value="LuxE"/>
</dbReference>
<gene>
    <name evidence="2" type="ORF">SAMN02745134_02374</name>
</gene>
<sequence length="381" mass="43343">MENCDFFQDFKANIISQYNDCDAYKLLCSSQNYDPNKELKVEDDMEKVPFITTTLFKKSANMYTKLLRTEPKNLDKWTVSSSTSGDPSIVGRSKQDLLQIKKFVEREGQTLDSTSQYNCVFYPEPEVMRKHKSIQILDKPTESYIGNILDTFSFSENTNFLLHPYKGEFSIDMEDFLEFLKEHDKKNQHISLRGSTLLLYNAVENLKDKMKPFQLGDRCTIHTGGGGWDGKKGSVNLGIKIERSKFVEEVSTFLGVPEENFIDTYSFTENTFPITGHYSKKYKSYLFHIPSWGRVILRDIKTLKPVHKEGQRGLIQMLNAYGTSSFAGASIMVDDIGEIVSEDRCPECGFNGMTIRIIGRVKGSEAKGCGATLNIKEVENV</sequence>
<name>A0A1W1XMA6_9CLOT</name>
<proteinExistence type="predicted"/>
<dbReference type="Pfam" id="PF04443">
    <property type="entry name" value="LuxE"/>
    <property type="match status" value="1"/>
</dbReference>
<evidence type="ECO:0000313" key="3">
    <source>
        <dbReference type="Proteomes" id="UP000192468"/>
    </source>
</evidence>
<evidence type="ECO:0000313" key="2">
    <source>
        <dbReference type="EMBL" id="SMC25130.1"/>
    </source>
</evidence>
<organism evidence="2 3">
    <name type="scientific">Clostridium acidisoli DSM 12555</name>
    <dbReference type="NCBI Taxonomy" id="1121291"/>
    <lineage>
        <taxon>Bacteria</taxon>
        <taxon>Bacillati</taxon>
        <taxon>Bacillota</taxon>
        <taxon>Clostridia</taxon>
        <taxon>Eubacteriales</taxon>
        <taxon>Clostridiaceae</taxon>
        <taxon>Clostridium</taxon>
    </lineage>
</organism>
<dbReference type="OrthoDB" id="182577at2"/>
<protein>
    <submittedName>
        <fullName evidence="2">Acyl-protein synthetase, LuxE</fullName>
    </submittedName>
</protein>
<keyword evidence="3" id="KW-1185">Reference proteome</keyword>
<accession>A0A1W1XMA6</accession>
<dbReference type="EMBL" id="FWXH01000008">
    <property type="protein sequence ID" value="SMC25130.1"/>
    <property type="molecule type" value="Genomic_DNA"/>
</dbReference>
<evidence type="ECO:0000259" key="1">
    <source>
        <dbReference type="Pfam" id="PF04443"/>
    </source>
</evidence>
<dbReference type="GO" id="GO:0047474">
    <property type="term" value="F:long-chain fatty acid--protein ligase activity"/>
    <property type="evidence" value="ECO:0007669"/>
    <property type="project" value="InterPro"/>
</dbReference>
<dbReference type="AlphaFoldDB" id="A0A1W1XMA6"/>
<dbReference type="STRING" id="1121291.SAMN02745134_02374"/>
<feature type="domain" description="Acyl-protein synthetase LuxE" evidence="1">
    <location>
        <begin position="12"/>
        <end position="374"/>
    </location>
</feature>
<reference evidence="2 3" key="1">
    <citation type="submission" date="2017-04" db="EMBL/GenBank/DDBJ databases">
        <authorList>
            <person name="Afonso C.L."/>
            <person name="Miller P.J."/>
            <person name="Scott M.A."/>
            <person name="Spackman E."/>
            <person name="Goraichik I."/>
            <person name="Dimitrov K.M."/>
            <person name="Suarez D.L."/>
            <person name="Swayne D.E."/>
        </authorList>
    </citation>
    <scope>NUCLEOTIDE SEQUENCE [LARGE SCALE GENOMIC DNA]</scope>
    <source>
        <strain evidence="2 3">DSM 12555</strain>
    </source>
</reference>
<dbReference type="RefSeq" id="WP_084116198.1">
    <property type="nucleotide sequence ID" value="NZ_FWXH01000008.1"/>
</dbReference>
<dbReference type="Proteomes" id="UP000192468">
    <property type="component" value="Unassembled WGS sequence"/>
</dbReference>
<dbReference type="GO" id="GO:0008218">
    <property type="term" value="P:bioluminescence"/>
    <property type="evidence" value="ECO:0007669"/>
    <property type="project" value="InterPro"/>
</dbReference>